<accession>A0A151MZF3</accession>
<feature type="compositionally biased region" description="Polar residues" evidence="1">
    <location>
        <begin position="79"/>
        <end position="90"/>
    </location>
</feature>
<sequence>MVGIWTGRRGSGAPSQPLVIVDMTRYERRYFLEDLACAQAVLEELMPLGSLLFRPEEWDTLKKEHAKTRQERSGVAPARSNTRGENQETPANLHRSDTDELWTYSTKM</sequence>
<protein>
    <submittedName>
        <fullName evidence="2">Uncharacterized protein</fullName>
    </submittedName>
</protein>
<dbReference type="EMBL" id="AKHW03004488">
    <property type="protein sequence ID" value="KYO29858.1"/>
    <property type="molecule type" value="Genomic_DNA"/>
</dbReference>
<reference evidence="2 3" key="1">
    <citation type="journal article" date="2012" name="Genome Biol.">
        <title>Sequencing three crocodilian genomes to illuminate the evolution of archosaurs and amniotes.</title>
        <authorList>
            <person name="St John J.A."/>
            <person name="Braun E.L."/>
            <person name="Isberg S.R."/>
            <person name="Miles L.G."/>
            <person name="Chong A.Y."/>
            <person name="Gongora J."/>
            <person name="Dalzell P."/>
            <person name="Moran C."/>
            <person name="Bed'hom B."/>
            <person name="Abzhanov A."/>
            <person name="Burgess S.C."/>
            <person name="Cooksey A.M."/>
            <person name="Castoe T.A."/>
            <person name="Crawford N.G."/>
            <person name="Densmore L.D."/>
            <person name="Drew J.C."/>
            <person name="Edwards S.V."/>
            <person name="Faircloth B.C."/>
            <person name="Fujita M.K."/>
            <person name="Greenwold M.J."/>
            <person name="Hoffmann F.G."/>
            <person name="Howard J.M."/>
            <person name="Iguchi T."/>
            <person name="Janes D.E."/>
            <person name="Khan S.Y."/>
            <person name="Kohno S."/>
            <person name="de Koning A.J."/>
            <person name="Lance S.L."/>
            <person name="McCarthy F.M."/>
            <person name="McCormack J.E."/>
            <person name="Merchant M.E."/>
            <person name="Peterson D.G."/>
            <person name="Pollock D.D."/>
            <person name="Pourmand N."/>
            <person name="Raney B.J."/>
            <person name="Roessler K.A."/>
            <person name="Sanford J.R."/>
            <person name="Sawyer R.H."/>
            <person name="Schmidt C.J."/>
            <person name="Triplett E.W."/>
            <person name="Tuberville T.D."/>
            <person name="Venegas-Anaya M."/>
            <person name="Howard J.T."/>
            <person name="Jarvis E.D."/>
            <person name="Guillette L.J.Jr."/>
            <person name="Glenn T.C."/>
            <person name="Green R.E."/>
            <person name="Ray D.A."/>
        </authorList>
    </citation>
    <scope>NUCLEOTIDE SEQUENCE [LARGE SCALE GENOMIC DNA]</scope>
    <source>
        <strain evidence="2">KSC_2009_1</strain>
    </source>
</reference>
<organism evidence="2 3">
    <name type="scientific">Alligator mississippiensis</name>
    <name type="common">American alligator</name>
    <dbReference type="NCBI Taxonomy" id="8496"/>
    <lineage>
        <taxon>Eukaryota</taxon>
        <taxon>Metazoa</taxon>
        <taxon>Chordata</taxon>
        <taxon>Craniata</taxon>
        <taxon>Vertebrata</taxon>
        <taxon>Euteleostomi</taxon>
        <taxon>Archelosauria</taxon>
        <taxon>Archosauria</taxon>
        <taxon>Crocodylia</taxon>
        <taxon>Alligatoridae</taxon>
        <taxon>Alligatorinae</taxon>
        <taxon>Alligator</taxon>
    </lineage>
</organism>
<keyword evidence="3" id="KW-1185">Reference proteome</keyword>
<gene>
    <name evidence="2" type="ORF">Y1Q_0023194</name>
</gene>
<evidence type="ECO:0000313" key="2">
    <source>
        <dbReference type="EMBL" id="KYO29858.1"/>
    </source>
</evidence>
<proteinExistence type="predicted"/>
<feature type="compositionally biased region" description="Basic and acidic residues" evidence="1">
    <location>
        <begin position="63"/>
        <end position="72"/>
    </location>
</feature>
<dbReference type="Proteomes" id="UP000050525">
    <property type="component" value="Unassembled WGS sequence"/>
</dbReference>
<dbReference type="AlphaFoldDB" id="A0A151MZF3"/>
<feature type="region of interest" description="Disordered" evidence="1">
    <location>
        <begin position="63"/>
        <end position="108"/>
    </location>
</feature>
<evidence type="ECO:0000313" key="3">
    <source>
        <dbReference type="Proteomes" id="UP000050525"/>
    </source>
</evidence>
<name>A0A151MZF3_ALLMI</name>
<comment type="caution">
    <text evidence="2">The sequence shown here is derived from an EMBL/GenBank/DDBJ whole genome shotgun (WGS) entry which is preliminary data.</text>
</comment>
<evidence type="ECO:0000256" key="1">
    <source>
        <dbReference type="SAM" id="MobiDB-lite"/>
    </source>
</evidence>